<evidence type="ECO:0000313" key="2">
    <source>
        <dbReference type="Proteomes" id="UP000692954"/>
    </source>
</evidence>
<name>A0A8S1QE31_9CILI</name>
<keyword evidence="2" id="KW-1185">Reference proteome</keyword>
<dbReference type="EMBL" id="CAJJDN010000102">
    <property type="protein sequence ID" value="CAD8113171.1"/>
    <property type="molecule type" value="Genomic_DNA"/>
</dbReference>
<dbReference type="AlphaFoldDB" id="A0A8S1QE31"/>
<evidence type="ECO:0000313" key="1">
    <source>
        <dbReference type="EMBL" id="CAD8113171.1"/>
    </source>
</evidence>
<comment type="caution">
    <text evidence="1">The sequence shown here is derived from an EMBL/GenBank/DDBJ whole genome shotgun (WGS) entry which is preliminary data.</text>
</comment>
<protein>
    <submittedName>
        <fullName evidence="1">Uncharacterized protein</fullName>
    </submittedName>
</protein>
<accession>A0A8S1QE31</accession>
<reference evidence="1" key="1">
    <citation type="submission" date="2021-01" db="EMBL/GenBank/DDBJ databases">
        <authorList>
            <consortium name="Genoscope - CEA"/>
            <person name="William W."/>
        </authorList>
    </citation>
    <scope>NUCLEOTIDE SEQUENCE</scope>
</reference>
<sequence length="103" mass="12531">MREFFIINESQCQNQNYVNAELYCKLKNKIKSFLNEHLMIHLYIKRFMSIRNRILDKESILIADFQIWEKLKASNSNDHTQNNIHTFVIMIFDKREMYIKKGV</sequence>
<dbReference type="Proteomes" id="UP000692954">
    <property type="component" value="Unassembled WGS sequence"/>
</dbReference>
<proteinExistence type="predicted"/>
<gene>
    <name evidence="1" type="ORF">PSON_ATCC_30995.1.T1020148</name>
</gene>
<organism evidence="1 2">
    <name type="scientific">Paramecium sonneborni</name>
    <dbReference type="NCBI Taxonomy" id="65129"/>
    <lineage>
        <taxon>Eukaryota</taxon>
        <taxon>Sar</taxon>
        <taxon>Alveolata</taxon>
        <taxon>Ciliophora</taxon>
        <taxon>Intramacronucleata</taxon>
        <taxon>Oligohymenophorea</taxon>
        <taxon>Peniculida</taxon>
        <taxon>Parameciidae</taxon>
        <taxon>Paramecium</taxon>
    </lineage>
</organism>